<evidence type="ECO:0000256" key="4">
    <source>
        <dbReference type="ARBA" id="ARBA00023163"/>
    </source>
</evidence>
<accession>A0ABU8MPZ5</accession>
<dbReference type="Pfam" id="PF03704">
    <property type="entry name" value="BTAD"/>
    <property type="match status" value="1"/>
</dbReference>
<feature type="DNA-binding region" description="OmpR/PhoB-type" evidence="5">
    <location>
        <begin position="3"/>
        <end position="107"/>
    </location>
</feature>
<evidence type="ECO:0000256" key="1">
    <source>
        <dbReference type="ARBA" id="ARBA00005820"/>
    </source>
</evidence>
<dbReference type="Gene3D" id="1.25.40.10">
    <property type="entry name" value="Tetratricopeptide repeat domain"/>
    <property type="match status" value="1"/>
</dbReference>
<dbReference type="PANTHER" id="PTHR35807">
    <property type="entry name" value="TRANSCRIPTIONAL REGULATOR REDD-RELATED"/>
    <property type="match status" value="1"/>
</dbReference>
<dbReference type="InterPro" id="IPR027417">
    <property type="entry name" value="P-loop_NTPase"/>
</dbReference>
<dbReference type="EMBL" id="JBBEGN010000005">
    <property type="protein sequence ID" value="MEJ2868657.1"/>
    <property type="molecule type" value="Genomic_DNA"/>
</dbReference>
<evidence type="ECO:0000313" key="8">
    <source>
        <dbReference type="EMBL" id="MEJ2868657.1"/>
    </source>
</evidence>
<dbReference type="PROSITE" id="PS51755">
    <property type="entry name" value="OMPR_PHOB"/>
    <property type="match status" value="1"/>
</dbReference>
<dbReference type="SMART" id="SM01043">
    <property type="entry name" value="BTAD"/>
    <property type="match status" value="1"/>
</dbReference>
<protein>
    <submittedName>
        <fullName evidence="8">BTAD domain-containing putative transcriptional regulator</fullName>
    </submittedName>
</protein>
<evidence type="ECO:0000313" key="9">
    <source>
        <dbReference type="Proteomes" id="UP001385809"/>
    </source>
</evidence>
<evidence type="ECO:0000256" key="5">
    <source>
        <dbReference type="PROSITE-ProRule" id="PRU01091"/>
    </source>
</evidence>
<dbReference type="InterPro" id="IPR036388">
    <property type="entry name" value="WH-like_DNA-bd_sf"/>
</dbReference>
<dbReference type="SMART" id="SM00862">
    <property type="entry name" value="Trans_reg_C"/>
    <property type="match status" value="1"/>
</dbReference>
<comment type="caution">
    <text evidence="8">The sequence shown here is derived from an EMBL/GenBank/DDBJ whole genome shotgun (WGS) entry which is preliminary data.</text>
</comment>
<dbReference type="SUPFAM" id="SSF52540">
    <property type="entry name" value="P-loop containing nucleoside triphosphate hydrolases"/>
    <property type="match status" value="1"/>
</dbReference>
<feature type="region of interest" description="Disordered" evidence="6">
    <location>
        <begin position="260"/>
        <end position="281"/>
    </location>
</feature>
<dbReference type="Gene3D" id="1.10.10.10">
    <property type="entry name" value="Winged helix-like DNA-binding domain superfamily/Winged helix DNA-binding domain"/>
    <property type="match status" value="1"/>
</dbReference>
<dbReference type="InterPro" id="IPR051677">
    <property type="entry name" value="AfsR-DnrI-RedD_regulator"/>
</dbReference>
<evidence type="ECO:0000256" key="3">
    <source>
        <dbReference type="ARBA" id="ARBA00023125"/>
    </source>
</evidence>
<dbReference type="SUPFAM" id="SSF48452">
    <property type="entry name" value="TPR-like"/>
    <property type="match status" value="1"/>
</dbReference>
<dbReference type="InterPro" id="IPR016032">
    <property type="entry name" value="Sig_transdc_resp-reg_C-effctor"/>
</dbReference>
<comment type="similarity">
    <text evidence="1">Belongs to the AfsR/DnrI/RedD regulatory family.</text>
</comment>
<evidence type="ECO:0000256" key="2">
    <source>
        <dbReference type="ARBA" id="ARBA00023015"/>
    </source>
</evidence>
<dbReference type="Proteomes" id="UP001385809">
    <property type="component" value="Unassembled WGS sequence"/>
</dbReference>
<dbReference type="Gene3D" id="3.40.50.300">
    <property type="entry name" value="P-loop containing nucleotide triphosphate hydrolases"/>
    <property type="match status" value="1"/>
</dbReference>
<proteinExistence type="inferred from homology"/>
<dbReference type="InterPro" id="IPR001867">
    <property type="entry name" value="OmpR/PhoB-type_DNA-bd"/>
</dbReference>
<keyword evidence="4" id="KW-0804">Transcription</keyword>
<reference evidence="8 9" key="1">
    <citation type="submission" date="2024-03" db="EMBL/GenBank/DDBJ databases">
        <title>Actinomycetospora sp. OC33-EN08, a novel actinomycete isolated from wild orchid (Aerides multiflora).</title>
        <authorList>
            <person name="Suriyachadkun C."/>
        </authorList>
    </citation>
    <scope>NUCLEOTIDE SEQUENCE [LARGE SCALE GENOMIC DNA]</scope>
    <source>
        <strain evidence="8 9">OC33-EN08</strain>
    </source>
</reference>
<organism evidence="8 9">
    <name type="scientific">Actinomycetospora aurantiaca</name>
    <dbReference type="NCBI Taxonomy" id="3129233"/>
    <lineage>
        <taxon>Bacteria</taxon>
        <taxon>Bacillati</taxon>
        <taxon>Actinomycetota</taxon>
        <taxon>Actinomycetes</taxon>
        <taxon>Pseudonocardiales</taxon>
        <taxon>Pseudonocardiaceae</taxon>
        <taxon>Actinomycetospora</taxon>
    </lineage>
</organism>
<keyword evidence="9" id="KW-1185">Reference proteome</keyword>
<dbReference type="InterPro" id="IPR005158">
    <property type="entry name" value="BTAD"/>
</dbReference>
<dbReference type="PRINTS" id="PR00364">
    <property type="entry name" value="DISEASERSIST"/>
</dbReference>
<dbReference type="SUPFAM" id="SSF46894">
    <property type="entry name" value="C-terminal effector domain of the bipartite response regulators"/>
    <property type="match status" value="1"/>
</dbReference>
<keyword evidence="2" id="KW-0805">Transcription regulation</keyword>
<gene>
    <name evidence="8" type="ORF">WCD74_12870</name>
</gene>
<dbReference type="InterPro" id="IPR011990">
    <property type="entry name" value="TPR-like_helical_dom_sf"/>
</dbReference>
<keyword evidence="3 5" id="KW-0238">DNA-binding</keyword>
<feature type="domain" description="OmpR/PhoB-type" evidence="7">
    <location>
        <begin position="3"/>
        <end position="107"/>
    </location>
</feature>
<evidence type="ECO:0000256" key="6">
    <source>
        <dbReference type="SAM" id="MobiDB-lite"/>
    </source>
</evidence>
<name>A0ABU8MPZ5_9PSEU</name>
<evidence type="ECO:0000259" key="7">
    <source>
        <dbReference type="PROSITE" id="PS51755"/>
    </source>
</evidence>
<dbReference type="RefSeq" id="WP_337695232.1">
    <property type="nucleotide sequence ID" value="NZ_JBBEGN010000005.1"/>
</dbReference>
<dbReference type="PANTHER" id="PTHR35807:SF1">
    <property type="entry name" value="TRANSCRIPTIONAL REGULATOR REDD"/>
    <property type="match status" value="1"/>
</dbReference>
<sequence length="928" mass="98656">MTATAERTTALRIRDLGDLVVEENGQTRTVPTGTLSTALALLAVHAGRRVGSDTLADAIWGDRTTSRSSSTLDSHVLRLRRVLEPERRSGQASTTVVNERGGYRLITRPDQVDSLRFARLATEAAALLGQGASERVLRRTEEALRMWRGRPYGTAADAPWAAAAVARLDELHHQVRETHIGALLDTGDVARALVELESAIADHPLRERLWAYRITAYQAAGRRADALHTYSEARTVLIDELGLEPGPELRRLHAALLAEDTAAPPARSRPRREPVSRPGALHLPTVRTPILGREAEAAELGHLVAGHPLVTVVGTAGCGKTRLALEVAARAAPTFTDGVWFVDLTSATPDRVPDLVSSTLGLPTPGPADIAGMLRDRRTLVVLDNCEHVLDAVAELVDRILATGGESAVLATSREPLEVPGERLRPLAPLAPGPALALFSERVAATGSEQADRESAARIVEAVDGLPLALELAAGRARLFTLAEIATQVRADASGLSHTGRRAPAHHRSLRGAIDSSYRALPEAEAALHRALGVVPGPFTADLAAALAQHDDVADLLGGLVHRSMLTAVGAHGGASRFTQLATLRSHAQHRSAALGEDHAPRRDAWVEALVDRQPPFGSTALRNWHRELDRNLPALRATLQRTLVDAPSARGVRIAGRLAVYWTFGAGAIEGLHWARTARAVCEEDPHLGNPADRALTALVLGSNLMAQGHHEPGRETLQEGIRAAAGLSTDADLVTAALTLATGPAFMAGDTGLVAELAAATRSLGAGRPELDVLVRHAGFIAPFLTGEDPDMLVRVVDLHRDATAAGNHYTGWVAAVSAVQLLLPAGRFDEALSWVRQAVTDCTAMGMTENFLVAELLADCLALSGDMAAASRALAIAEAQHVRGGMRWPTLEVTENLLDRVVGSVGRDGMERARTRLPGHSLADL</sequence>
<dbReference type="Pfam" id="PF00486">
    <property type="entry name" value="Trans_reg_C"/>
    <property type="match status" value="1"/>
</dbReference>
<dbReference type="CDD" id="cd15831">
    <property type="entry name" value="BTAD"/>
    <property type="match status" value="1"/>
</dbReference>